<proteinExistence type="predicted"/>
<dbReference type="PROSITE" id="PS50127">
    <property type="entry name" value="UBC_2"/>
    <property type="match status" value="1"/>
</dbReference>
<reference evidence="8" key="1">
    <citation type="submission" date="2016-05" db="EMBL/GenBank/DDBJ databases">
        <title>Comparative genomics of biotechnologically important yeasts.</title>
        <authorList>
            <consortium name="DOE Joint Genome Institute"/>
            <person name="Riley R."/>
            <person name="Haridas S."/>
            <person name="Wolfe K.H."/>
            <person name="Lopes M.R."/>
            <person name="Hittinger C.T."/>
            <person name="Goker M."/>
            <person name="Salamov A."/>
            <person name="Wisecaver J."/>
            <person name="Long T.M."/>
            <person name="Aerts A.L."/>
            <person name="Barry K."/>
            <person name="Choi C."/>
            <person name="Clum A."/>
            <person name="Coughlan A.Y."/>
            <person name="Deshpande S."/>
            <person name="Douglass A.P."/>
            <person name="Hanson S.J."/>
            <person name="Klenk H.-P."/>
            <person name="Labutti K."/>
            <person name="Lapidus A."/>
            <person name="Lindquist E."/>
            <person name="Lipzen A."/>
            <person name="Meier-Kolthoff J.P."/>
            <person name="Ohm R.A."/>
            <person name="Otillar R.P."/>
            <person name="Pangilinan J."/>
            <person name="Peng Y."/>
            <person name="Rokas A."/>
            <person name="Rosa C.A."/>
            <person name="Scheuner C."/>
            <person name="Sibirny A.A."/>
            <person name="Slot J.C."/>
            <person name="Stielow J.B."/>
            <person name="Sun H."/>
            <person name="Kurtzman C.P."/>
            <person name="Blackwell M."/>
            <person name="Grigoriev I.V."/>
            <person name="Jeffries T.W."/>
        </authorList>
    </citation>
    <scope>NUCLEOTIDE SEQUENCE [LARGE SCALE GENOMIC DNA]</scope>
    <source>
        <strain evidence="8">DSM 1968</strain>
    </source>
</reference>
<evidence type="ECO:0000256" key="1">
    <source>
        <dbReference type="ARBA" id="ARBA00022741"/>
    </source>
</evidence>
<dbReference type="GeneID" id="30967864"/>
<gene>
    <name evidence="7" type="ORF">ASCRUDRAFT_78357</name>
</gene>
<sequence>MKVANNPLYSNEVYTLRIDITSDYPFLPPIVRFVDLPIPVHPHIYSNGHICLDILGSAWSPIHNIHSMAVSIQSMLASNTRNERPPDNSSYVSHAPSNPQHALFYYHDDTI</sequence>
<dbReference type="Proteomes" id="UP000095038">
    <property type="component" value="Unassembled WGS sequence"/>
</dbReference>
<feature type="region of interest" description="Disordered" evidence="5">
    <location>
        <begin position="79"/>
        <end position="98"/>
    </location>
</feature>
<dbReference type="AlphaFoldDB" id="A0A1D2V870"/>
<name>A0A1D2V870_9ASCO</name>
<dbReference type="EMBL" id="KV454505">
    <property type="protein sequence ID" value="ODV57834.1"/>
    <property type="molecule type" value="Genomic_DNA"/>
</dbReference>
<dbReference type="RefSeq" id="XP_020044141.1">
    <property type="nucleotide sequence ID" value="XM_020194228.1"/>
</dbReference>
<feature type="domain" description="UBC core" evidence="6">
    <location>
        <begin position="1"/>
        <end position="111"/>
    </location>
</feature>
<dbReference type="Gene3D" id="3.10.110.10">
    <property type="entry name" value="Ubiquitin Conjugating Enzyme"/>
    <property type="match status" value="1"/>
</dbReference>
<dbReference type="CDD" id="cd23808">
    <property type="entry name" value="UBCc_UBE2W"/>
    <property type="match status" value="1"/>
</dbReference>
<dbReference type="SUPFAM" id="SSF54495">
    <property type="entry name" value="UBC-like"/>
    <property type="match status" value="1"/>
</dbReference>
<feature type="compositionally biased region" description="Polar residues" evidence="5">
    <location>
        <begin position="87"/>
        <end position="98"/>
    </location>
</feature>
<dbReference type="InterPro" id="IPR050113">
    <property type="entry name" value="Ub_conjugating_enzyme"/>
</dbReference>
<organism evidence="7 8">
    <name type="scientific">Ascoidea rubescens DSM 1968</name>
    <dbReference type="NCBI Taxonomy" id="1344418"/>
    <lineage>
        <taxon>Eukaryota</taxon>
        <taxon>Fungi</taxon>
        <taxon>Dikarya</taxon>
        <taxon>Ascomycota</taxon>
        <taxon>Saccharomycotina</taxon>
        <taxon>Saccharomycetes</taxon>
        <taxon>Ascoideaceae</taxon>
        <taxon>Ascoidea</taxon>
    </lineage>
</organism>
<evidence type="ECO:0000256" key="4">
    <source>
        <dbReference type="ARBA" id="ARBA00043952"/>
    </source>
</evidence>
<evidence type="ECO:0000259" key="6">
    <source>
        <dbReference type="PROSITE" id="PS50127"/>
    </source>
</evidence>
<dbReference type="GO" id="GO:0005524">
    <property type="term" value="F:ATP binding"/>
    <property type="evidence" value="ECO:0007669"/>
    <property type="project" value="UniProtKB-KW"/>
</dbReference>
<evidence type="ECO:0000256" key="5">
    <source>
        <dbReference type="SAM" id="MobiDB-lite"/>
    </source>
</evidence>
<dbReference type="InterPro" id="IPR016135">
    <property type="entry name" value="UBQ-conjugating_enzyme/RWD"/>
</dbReference>
<accession>A0A1D2V870</accession>
<dbReference type="Pfam" id="PF00179">
    <property type="entry name" value="UQ_con"/>
    <property type="match status" value="1"/>
</dbReference>
<dbReference type="STRING" id="1344418.A0A1D2V870"/>
<dbReference type="PANTHER" id="PTHR24067">
    <property type="entry name" value="UBIQUITIN-CONJUGATING ENZYME E2"/>
    <property type="match status" value="1"/>
</dbReference>
<evidence type="ECO:0000313" key="8">
    <source>
        <dbReference type="Proteomes" id="UP000095038"/>
    </source>
</evidence>
<keyword evidence="8" id="KW-1185">Reference proteome</keyword>
<keyword evidence="3" id="KW-0067">ATP-binding</keyword>
<dbReference type="OrthoDB" id="406833at2759"/>
<keyword evidence="2" id="KW-0833">Ubl conjugation pathway</keyword>
<evidence type="ECO:0000256" key="3">
    <source>
        <dbReference type="ARBA" id="ARBA00022840"/>
    </source>
</evidence>
<evidence type="ECO:0000313" key="7">
    <source>
        <dbReference type="EMBL" id="ODV57834.1"/>
    </source>
</evidence>
<comment type="pathway">
    <text evidence="4">Protein modification.</text>
</comment>
<dbReference type="InterPro" id="IPR000608">
    <property type="entry name" value="UBC"/>
</dbReference>
<protein>
    <submittedName>
        <fullName evidence="7">UBC-like protein</fullName>
    </submittedName>
</protein>
<keyword evidence="1" id="KW-0547">Nucleotide-binding</keyword>
<dbReference type="InParanoid" id="A0A1D2V870"/>
<evidence type="ECO:0000256" key="2">
    <source>
        <dbReference type="ARBA" id="ARBA00022786"/>
    </source>
</evidence>